<dbReference type="GO" id="GO:0006633">
    <property type="term" value="P:fatty acid biosynthetic process"/>
    <property type="evidence" value="ECO:0007669"/>
    <property type="project" value="TreeGrafter"/>
</dbReference>
<dbReference type="SUPFAM" id="SSF51735">
    <property type="entry name" value="NAD(P)-binding Rossmann-fold domains"/>
    <property type="match status" value="1"/>
</dbReference>
<keyword evidence="3" id="KW-0597">Phosphoprotein</keyword>
<evidence type="ECO:0000256" key="1">
    <source>
        <dbReference type="ARBA" id="ARBA00006484"/>
    </source>
</evidence>
<dbReference type="GO" id="GO:0004312">
    <property type="term" value="F:fatty acid synthase activity"/>
    <property type="evidence" value="ECO:0007669"/>
    <property type="project" value="TreeGrafter"/>
</dbReference>
<dbReference type="GO" id="GO:0005737">
    <property type="term" value="C:cytoplasm"/>
    <property type="evidence" value="ECO:0007669"/>
    <property type="project" value="TreeGrafter"/>
</dbReference>
<evidence type="ECO:0000313" key="6">
    <source>
        <dbReference type="Proteomes" id="UP000076962"/>
    </source>
</evidence>
<dbReference type="PANTHER" id="PTHR43775:SF37">
    <property type="entry name" value="SI:DKEY-61P9.11"/>
    <property type="match status" value="1"/>
</dbReference>
<dbReference type="GO" id="GO:0071770">
    <property type="term" value="P:DIM/DIP cell wall layer assembly"/>
    <property type="evidence" value="ECO:0007669"/>
    <property type="project" value="TreeGrafter"/>
</dbReference>
<dbReference type="EMBL" id="LUTY01001857">
    <property type="protein sequence ID" value="OAD21119.1"/>
    <property type="molecule type" value="Genomic_DNA"/>
</dbReference>
<keyword evidence="2" id="KW-0596">Phosphopantetheine</keyword>
<dbReference type="Proteomes" id="UP000076962">
    <property type="component" value="Unassembled WGS sequence"/>
</dbReference>
<evidence type="ECO:0000313" key="5">
    <source>
        <dbReference type="EMBL" id="OAD21119.1"/>
    </source>
</evidence>
<comment type="similarity">
    <text evidence="1">Belongs to the short-chain dehydrogenases/reductases (SDR) family.</text>
</comment>
<gene>
    <name evidence="5" type="ORF">THIOM_003121</name>
</gene>
<sequence length="217" mass="24041">DSLSHQIKKVQAIEALGAEVLIASADVANLQKMQQVIMIAEERFGQLNGVIHAAGIMEENSTVKEISQTDCERQFQSKVHGTLVLEKVLQNRSLDFCLLLSHLSSVLGGLGFVAYSAANIFMDAFVYRHNQINPTQWFSINWDGWQSEINPTLIGSWGASLADLAILPEEGINAFQRIFSSPREINQLVVSTSDLQARIDQLKRDSQKPEKSNSLSS</sequence>
<dbReference type="GO" id="GO:0005886">
    <property type="term" value="C:plasma membrane"/>
    <property type="evidence" value="ECO:0007669"/>
    <property type="project" value="TreeGrafter"/>
</dbReference>
<comment type="caution">
    <text evidence="5">The sequence shown here is derived from an EMBL/GenBank/DDBJ whole genome shotgun (WGS) entry which is preliminary data.</text>
</comment>
<name>A0A176RZJ8_9GAMM</name>
<keyword evidence="5" id="KW-0808">Transferase</keyword>
<dbReference type="InterPro" id="IPR036291">
    <property type="entry name" value="NAD(P)-bd_dom_sf"/>
</dbReference>
<evidence type="ECO:0000256" key="2">
    <source>
        <dbReference type="ARBA" id="ARBA00022450"/>
    </source>
</evidence>
<dbReference type="InterPro" id="IPR057326">
    <property type="entry name" value="KR_dom"/>
</dbReference>
<keyword evidence="6" id="KW-1185">Reference proteome</keyword>
<protein>
    <submittedName>
        <fullName evidence="5">Polyketide synthase, KR domain protein</fullName>
        <ecNumber evidence="5">2.-.-.-</ecNumber>
    </submittedName>
</protein>
<dbReference type="EC" id="2.-.-.-" evidence="5"/>
<proteinExistence type="inferred from homology"/>
<accession>A0A176RZJ8</accession>
<evidence type="ECO:0000256" key="3">
    <source>
        <dbReference type="ARBA" id="ARBA00022553"/>
    </source>
</evidence>
<organism evidence="5 6">
    <name type="scientific">Candidatus Thiomargarita nelsonii</name>
    <dbReference type="NCBI Taxonomy" id="1003181"/>
    <lineage>
        <taxon>Bacteria</taxon>
        <taxon>Pseudomonadati</taxon>
        <taxon>Pseudomonadota</taxon>
        <taxon>Gammaproteobacteria</taxon>
        <taxon>Thiotrichales</taxon>
        <taxon>Thiotrichaceae</taxon>
        <taxon>Thiomargarita</taxon>
    </lineage>
</organism>
<evidence type="ECO:0000259" key="4">
    <source>
        <dbReference type="SMART" id="SM00822"/>
    </source>
</evidence>
<dbReference type="InterPro" id="IPR013968">
    <property type="entry name" value="PKS_KR"/>
</dbReference>
<dbReference type="Gene3D" id="3.40.50.720">
    <property type="entry name" value="NAD(P)-binding Rossmann-like Domain"/>
    <property type="match status" value="1"/>
</dbReference>
<feature type="domain" description="Ketoreductase" evidence="4">
    <location>
        <begin position="1"/>
        <end position="148"/>
    </location>
</feature>
<dbReference type="Pfam" id="PF08659">
    <property type="entry name" value="KR"/>
    <property type="match status" value="1"/>
</dbReference>
<feature type="non-terminal residue" evidence="5">
    <location>
        <position position="1"/>
    </location>
</feature>
<dbReference type="PANTHER" id="PTHR43775">
    <property type="entry name" value="FATTY ACID SYNTHASE"/>
    <property type="match status" value="1"/>
</dbReference>
<dbReference type="InterPro" id="IPR050091">
    <property type="entry name" value="PKS_NRPS_Biosynth_Enz"/>
</dbReference>
<dbReference type="AlphaFoldDB" id="A0A176RZJ8"/>
<dbReference type="SMART" id="SM00822">
    <property type="entry name" value="PKS_KR"/>
    <property type="match status" value="1"/>
</dbReference>
<reference evidence="5 6" key="1">
    <citation type="submission" date="2016-05" db="EMBL/GenBank/DDBJ databases">
        <title>Single-cell genome of chain-forming Candidatus Thiomargarita nelsonii and comparison to other large sulfur-oxidizing bacteria.</title>
        <authorList>
            <person name="Winkel M."/>
            <person name="Salman V."/>
            <person name="Woyke T."/>
            <person name="Schulz-Vogt H."/>
            <person name="Richter M."/>
            <person name="Flood B."/>
            <person name="Bailey J."/>
            <person name="Amann R."/>
            <person name="Mussmann M."/>
        </authorList>
    </citation>
    <scope>NUCLEOTIDE SEQUENCE [LARGE SCALE GENOMIC DNA]</scope>
    <source>
        <strain evidence="5 6">THI036</strain>
    </source>
</reference>
<feature type="non-terminal residue" evidence="5">
    <location>
        <position position="217"/>
    </location>
</feature>